<protein>
    <submittedName>
        <fullName evidence="1">Uncharacterized protein</fullName>
    </submittedName>
</protein>
<proteinExistence type="predicted"/>
<reference evidence="1 2" key="1">
    <citation type="journal article" date="2006" name="Nature">
        <title>Global trends of whole-genome duplications revealed by the ciliate Paramecium tetraurelia.</title>
        <authorList>
            <consortium name="Genoscope"/>
            <person name="Aury J.-M."/>
            <person name="Jaillon O."/>
            <person name="Duret L."/>
            <person name="Noel B."/>
            <person name="Jubin C."/>
            <person name="Porcel B.M."/>
            <person name="Segurens B."/>
            <person name="Daubin V."/>
            <person name="Anthouard V."/>
            <person name="Aiach N."/>
            <person name="Arnaiz O."/>
            <person name="Billaut A."/>
            <person name="Beisson J."/>
            <person name="Blanc I."/>
            <person name="Bouhouche K."/>
            <person name="Camara F."/>
            <person name="Duharcourt S."/>
            <person name="Guigo R."/>
            <person name="Gogendeau D."/>
            <person name="Katinka M."/>
            <person name="Keller A.-M."/>
            <person name="Kissmehl R."/>
            <person name="Klotz C."/>
            <person name="Koll F."/>
            <person name="Le Moue A."/>
            <person name="Lepere C."/>
            <person name="Malinsky S."/>
            <person name="Nowacki M."/>
            <person name="Nowak J.K."/>
            <person name="Plattner H."/>
            <person name="Poulain J."/>
            <person name="Ruiz F."/>
            <person name="Serrano V."/>
            <person name="Zagulski M."/>
            <person name="Dessen P."/>
            <person name="Betermier M."/>
            <person name="Weissenbach J."/>
            <person name="Scarpelli C."/>
            <person name="Schachter V."/>
            <person name="Sperling L."/>
            <person name="Meyer E."/>
            <person name="Cohen J."/>
            <person name="Wincker P."/>
        </authorList>
    </citation>
    <scope>NUCLEOTIDE SEQUENCE [LARGE SCALE GENOMIC DNA]</scope>
    <source>
        <strain evidence="1 2">Stock d4-2</strain>
    </source>
</reference>
<dbReference type="RefSeq" id="XP_001435813.1">
    <property type="nucleotide sequence ID" value="XM_001435776.1"/>
</dbReference>
<accession>A0CC99</accession>
<dbReference type="GeneID" id="5021600"/>
<dbReference type="AlphaFoldDB" id="A0CC99"/>
<dbReference type="InParanoid" id="A0CC99"/>
<evidence type="ECO:0000313" key="1">
    <source>
        <dbReference type="EMBL" id="CAK68416.1"/>
    </source>
</evidence>
<dbReference type="HOGENOM" id="CLU_2488228_0_0_1"/>
<name>A0CC99_PARTE</name>
<gene>
    <name evidence="1" type="ORF">GSPATT00037200001</name>
</gene>
<dbReference type="KEGG" id="ptm:GSPATT00037200001"/>
<sequence length="87" mass="10230">MIKKNQNIDSANELISILQNEMEIDEDIEDIIQKLMLNGINSRSKLVQFPVESYHQLGIPNIYWVEKTTKGNKQLVQYSNKKYLKNF</sequence>
<organism evidence="1 2">
    <name type="scientific">Paramecium tetraurelia</name>
    <dbReference type="NCBI Taxonomy" id="5888"/>
    <lineage>
        <taxon>Eukaryota</taxon>
        <taxon>Sar</taxon>
        <taxon>Alveolata</taxon>
        <taxon>Ciliophora</taxon>
        <taxon>Intramacronucleata</taxon>
        <taxon>Oligohymenophorea</taxon>
        <taxon>Peniculida</taxon>
        <taxon>Parameciidae</taxon>
        <taxon>Paramecium</taxon>
    </lineage>
</organism>
<dbReference type="EMBL" id="CT868060">
    <property type="protein sequence ID" value="CAK68416.1"/>
    <property type="molecule type" value="Genomic_DNA"/>
</dbReference>
<evidence type="ECO:0000313" key="2">
    <source>
        <dbReference type="Proteomes" id="UP000000600"/>
    </source>
</evidence>
<keyword evidence="2" id="KW-1185">Reference proteome</keyword>
<dbReference type="Proteomes" id="UP000000600">
    <property type="component" value="Unassembled WGS sequence"/>
</dbReference>